<name>A0A4D9D146_9STRA</name>
<dbReference type="InterPro" id="IPR001199">
    <property type="entry name" value="Cyt_B5-like_heme/steroid-bd"/>
</dbReference>
<dbReference type="SUPFAM" id="SSF55856">
    <property type="entry name" value="Cytochrome b5-like heme/steroid binding domain"/>
    <property type="match status" value="1"/>
</dbReference>
<dbReference type="SMART" id="SM01117">
    <property type="entry name" value="Cyt-b5"/>
    <property type="match status" value="1"/>
</dbReference>
<reference evidence="7 8" key="1">
    <citation type="submission" date="2019-01" db="EMBL/GenBank/DDBJ databases">
        <title>Nuclear Genome Assembly of the Microalgal Biofuel strain Nannochloropsis salina CCMP1776.</title>
        <authorList>
            <person name="Hovde B."/>
        </authorList>
    </citation>
    <scope>NUCLEOTIDE SEQUENCE [LARGE SCALE GENOMIC DNA]</scope>
    <source>
        <strain evidence="7 8">CCMP1776</strain>
    </source>
</reference>
<dbReference type="PROSITE" id="PS00191">
    <property type="entry name" value="CYTOCHROME_B5_1"/>
    <property type="match status" value="1"/>
</dbReference>
<evidence type="ECO:0000313" key="7">
    <source>
        <dbReference type="EMBL" id="TFJ85130.1"/>
    </source>
</evidence>
<dbReference type="EMBL" id="SDOX01000016">
    <property type="protein sequence ID" value="TFJ85130.1"/>
    <property type="molecule type" value="Genomic_DNA"/>
</dbReference>
<dbReference type="Proteomes" id="UP000355283">
    <property type="component" value="Unassembled WGS sequence"/>
</dbReference>
<dbReference type="PANTHER" id="PTHR46237">
    <property type="entry name" value="CYTOCHROME B5 REDUCTASE 4 FAMILY MEMBER"/>
    <property type="match status" value="1"/>
</dbReference>
<keyword evidence="2 4" id="KW-0479">Metal-binding</keyword>
<dbReference type="GO" id="GO:0005737">
    <property type="term" value="C:cytoplasm"/>
    <property type="evidence" value="ECO:0007669"/>
    <property type="project" value="TreeGrafter"/>
</dbReference>
<evidence type="ECO:0000313" key="8">
    <source>
        <dbReference type="Proteomes" id="UP000355283"/>
    </source>
</evidence>
<comment type="similarity">
    <text evidence="4">Belongs to the cytochrome b5 family.</text>
</comment>
<comment type="caution">
    <text evidence="7">The sequence shown here is derived from an EMBL/GenBank/DDBJ whole genome shotgun (WGS) entry which is preliminary data.</text>
</comment>
<dbReference type="InterPro" id="IPR036400">
    <property type="entry name" value="Cyt_B5-like_heme/steroid_sf"/>
</dbReference>
<evidence type="ECO:0000256" key="2">
    <source>
        <dbReference type="ARBA" id="ARBA00022723"/>
    </source>
</evidence>
<feature type="region of interest" description="Disordered" evidence="5">
    <location>
        <begin position="122"/>
        <end position="161"/>
    </location>
</feature>
<evidence type="ECO:0000259" key="6">
    <source>
        <dbReference type="PROSITE" id="PS50255"/>
    </source>
</evidence>
<dbReference type="InterPro" id="IPR018506">
    <property type="entry name" value="Cyt_B5_heme-BS"/>
</dbReference>
<gene>
    <name evidence="7" type="ORF">NSK_003553</name>
</gene>
<proteinExistence type="inferred from homology"/>
<dbReference type="InterPro" id="IPR051872">
    <property type="entry name" value="Cytochrome_b5/Flavoprotein_Rdt"/>
</dbReference>
<dbReference type="PROSITE" id="PS50255">
    <property type="entry name" value="CYTOCHROME_B5_2"/>
    <property type="match status" value="1"/>
</dbReference>
<feature type="domain" description="Cytochrome b5 heme-binding" evidence="6">
    <location>
        <begin position="40"/>
        <end position="116"/>
    </location>
</feature>
<protein>
    <recommendedName>
        <fullName evidence="6">Cytochrome b5 heme-binding domain-containing protein</fullName>
    </recommendedName>
</protein>
<dbReference type="GO" id="GO:0046872">
    <property type="term" value="F:metal ion binding"/>
    <property type="evidence" value="ECO:0007669"/>
    <property type="project" value="UniProtKB-UniRule"/>
</dbReference>
<evidence type="ECO:0000256" key="3">
    <source>
        <dbReference type="ARBA" id="ARBA00023004"/>
    </source>
</evidence>
<dbReference type="OrthoDB" id="432299at2759"/>
<dbReference type="AlphaFoldDB" id="A0A4D9D146"/>
<organism evidence="7 8">
    <name type="scientific">Nannochloropsis salina CCMP1776</name>
    <dbReference type="NCBI Taxonomy" id="1027361"/>
    <lineage>
        <taxon>Eukaryota</taxon>
        <taxon>Sar</taxon>
        <taxon>Stramenopiles</taxon>
        <taxon>Ochrophyta</taxon>
        <taxon>Eustigmatophyceae</taxon>
        <taxon>Eustigmatales</taxon>
        <taxon>Monodopsidaceae</taxon>
        <taxon>Microchloropsis</taxon>
        <taxon>Microchloropsis salina</taxon>
    </lineage>
</organism>
<keyword evidence="3 4" id="KW-0408">Iron</keyword>
<sequence length="207" mass="21712">MATGTPSNKTALRKGFGLMDWVKLTTSTRDLSGVLRMGGLRGYRMEEVARHRTSNDAWAVFAGKVYNLTPYLPYHPGGANIIVKAAGTDCTALFNKHHPWVNLEGLAGKLVVGYLIEEEGATPKDTGSAQEETPQAGLDGSATSGPVAERAGEDGDSLVTDAVGQSPVDACVGPLAPPPRRFSITAAFGTEEDLAASIEENGAVRKG</sequence>
<evidence type="ECO:0000256" key="5">
    <source>
        <dbReference type="SAM" id="MobiDB-lite"/>
    </source>
</evidence>
<keyword evidence="1 4" id="KW-0349">Heme</keyword>
<dbReference type="GO" id="GO:0020037">
    <property type="term" value="F:heme binding"/>
    <property type="evidence" value="ECO:0007669"/>
    <property type="project" value="UniProtKB-UniRule"/>
</dbReference>
<accession>A0A4D9D146</accession>
<dbReference type="PANTHER" id="PTHR46237:SF1">
    <property type="entry name" value="CYTOCHROME B5 REDUCTASE 4"/>
    <property type="match status" value="1"/>
</dbReference>
<evidence type="ECO:0000256" key="1">
    <source>
        <dbReference type="ARBA" id="ARBA00022617"/>
    </source>
</evidence>
<evidence type="ECO:0000256" key="4">
    <source>
        <dbReference type="RuleBase" id="RU362121"/>
    </source>
</evidence>
<dbReference type="GO" id="GO:0004128">
    <property type="term" value="F:cytochrome-b5 reductase activity, acting on NAD(P)H"/>
    <property type="evidence" value="ECO:0007669"/>
    <property type="project" value="TreeGrafter"/>
</dbReference>
<dbReference type="Gene3D" id="3.10.120.10">
    <property type="entry name" value="Cytochrome b5-like heme/steroid binding domain"/>
    <property type="match status" value="1"/>
</dbReference>
<dbReference type="Pfam" id="PF00173">
    <property type="entry name" value="Cyt-b5"/>
    <property type="match status" value="1"/>
</dbReference>
<keyword evidence="8" id="KW-1185">Reference proteome</keyword>